<keyword evidence="3" id="KW-1185">Reference proteome</keyword>
<feature type="compositionally biased region" description="Acidic residues" evidence="1">
    <location>
        <begin position="25"/>
        <end position="36"/>
    </location>
</feature>
<gene>
    <name evidence="2" type="ORF">CMC5_045990</name>
</gene>
<dbReference type="Proteomes" id="UP000067626">
    <property type="component" value="Chromosome"/>
</dbReference>
<proteinExistence type="predicted"/>
<dbReference type="STRING" id="52.CMC5_045990"/>
<name>A0A0K1EHU5_CHOCO</name>
<reference evidence="2 3" key="1">
    <citation type="submission" date="2015-07" db="EMBL/GenBank/DDBJ databases">
        <title>Genome analysis of myxobacterium Chondromyces crocatus Cm c5 reveals a high potential for natural compound synthesis and the genetic basis for the loss of fruiting body formation.</title>
        <authorList>
            <person name="Zaburannyi N."/>
            <person name="Bunk B."/>
            <person name="Maier J."/>
            <person name="Overmann J."/>
            <person name="Mueller R."/>
        </authorList>
    </citation>
    <scope>NUCLEOTIDE SEQUENCE [LARGE SCALE GENOMIC DNA]</scope>
    <source>
        <strain evidence="2 3">Cm c5</strain>
    </source>
</reference>
<feature type="compositionally biased region" description="Basic and acidic residues" evidence="1">
    <location>
        <begin position="37"/>
        <end position="49"/>
    </location>
</feature>
<sequence>MTSVAPQPRAAVSTAGRYPVPRTEEVEEGDGADLPDQDEKRDRRADLGGRHLGTRALPVLLLGKQFTFPDHAQHHCRTRFAPRPSSGEAMPTFIIEIEHEPR</sequence>
<protein>
    <submittedName>
        <fullName evidence="2">Uncharacterized protein</fullName>
    </submittedName>
</protein>
<organism evidence="2 3">
    <name type="scientific">Chondromyces crocatus</name>
    <dbReference type="NCBI Taxonomy" id="52"/>
    <lineage>
        <taxon>Bacteria</taxon>
        <taxon>Pseudomonadati</taxon>
        <taxon>Myxococcota</taxon>
        <taxon>Polyangia</taxon>
        <taxon>Polyangiales</taxon>
        <taxon>Polyangiaceae</taxon>
        <taxon>Chondromyces</taxon>
    </lineage>
</organism>
<evidence type="ECO:0000256" key="1">
    <source>
        <dbReference type="SAM" id="MobiDB-lite"/>
    </source>
</evidence>
<dbReference type="RefSeq" id="WP_050432377.1">
    <property type="nucleotide sequence ID" value="NZ_CP012159.1"/>
</dbReference>
<feature type="region of interest" description="Disordered" evidence="1">
    <location>
        <begin position="1"/>
        <end position="50"/>
    </location>
</feature>
<dbReference type="KEGG" id="ccro:CMC5_045990"/>
<dbReference type="EMBL" id="CP012159">
    <property type="protein sequence ID" value="AKT40446.1"/>
    <property type="molecule type" value="Genomic_DNA"/>
</dbReference>
<evidence type="ECO:0000313" key="2">
    <source>
        <dbReference type="EMBL" id="AKT40446.1"/>
    </source>
</evidence>
<dbReference type="AlphaFoldDB" id="A0A0K1EHU5"/>
<evidence type="ECO:0000313" key="3">
    <source>
        <dbReference type="Proteomes" id="UP000067626"/>
    </source>
</evidence>
<accession>A0A0K1EHU5</accession>